<reference evidence="1 2" key="1">
    <citation type="journal article" date="2019" name="Int. J. Syst. Evol. Microbiol.">
        <title>The Global Catalogue of Microorganisms (GCM) 10K type strain sequencing project: providing services to taxonomists for standard genome sequencing and annotation.</title>
        <authorList>
            <consortium name="The Broad Institute Genomics Platform"/>
            <consortium name="The Broad Institute Genome Sequencing Center for Infectious Disease"/>
            <person name="Wu L."/>
            <person name="Ma J."/>
        </authorList>
    </citation>
    <scope>NUCLEOTIDE SEQUENCE [LARGE SCALE GENOMIC DNA]</scope>
    <source>
        <strain evidence="1 2">NBRC 111368</strain>
    </source>
</reference>
<dbReference type="AlphaFoldDB" id="A0ABD5S1R2"/>
<evidence type="ECO:0000313" key="1">
    <source>
        <dbReference type="EMBL" id="MFC6725624.1"/>
    </source>
</evidence>
<keyword evidence="2" id="KW-1185">Reference proteome</keyword>
<dbReference type="EMBL" id="JBHSWU010000620">
    <property type="protein sequence ID" value="MFC6725624.1"/>
    <property type="molecule type" value="Genomic_DNA"/>
</dbReference>
<proteinExistence type="predicted"/>
<dbReference type="Proteomes" id="UP001596328">
    <property type="component" value="Unassembled WGS sequence"/>
</dbReference>
<feature type="non-terminal residue" evidence="1">
    <location>
        <position position="63"/>
    </location>
</feature>
<gene>
    <name evidence="1" type="ORF">ACFQE1_14865</name>
</gene>
<organism evidence="1 2">
    <name type="scientific">Halobium palmae</name>
    <dbReference type="NCBI Taxonomy" id="1776492"/>
    <lineage>
        <taxon>Archaea</taxon>
        <taxon>Methanobacteriati</taxon>
        <taxon>Methanobacteriota</taxon>
        <taxon>Stenosarchaea group</taxon>
        <taxon>Halobacteria</taxon>
        <taxon>Halobacteriales</taxon>
        <taxon>Haloferacaceae</taxon>
        <taxon>Halobium</taxon>
    </lineage>
</organism>
<sequence>MSTEEYTLTRTAQPTNDDRTLDAETLSEIFARDRARTLAHSLKACDRPVEIDELAGEVAACEA</sequence>
<comment type="caution">
    <text evidence="1">The sequence shown here is derived from an EMBL/GenBank/DDBJ whole genome shotgun (WGS) entry which is preliminary data.</text>
</comment>
<evidence type="ECO:0000313" key="2">
    <source>
        <dbReference type="Proteomes" id="UP001596328"/>
    </source>
</evidence>
<protein>
    <submittedName>
        <fullName evidence="1">Uncharacterized protein</fullName>
    </submittedName>
</protein>
<name>A0ABD5S1R2_9EURY</name>
<accession>A0ABD5S1R2</accession>